<organism evidence="2 3">
    <name type="scientific">Trypanosoma theileri</name>
    <dbReference type="NCBI Taxonomy" id="67003"/>
    <lineage>
        <taxon>Eukaryota</taxon>
        <taxon>Discoba</taxon>
        <taxon>Euglenozoa</taxon>
        <taxon>Kinetoplastea</taxon>
        <taxon>Metakinetoplastina</taxon>
        <taxon>Trypanosomatida</taxon>
        <taxon>Trypanosomatidae</taxon>
        <taxon>Trypanosoma</taxon>
    </lineage>
</organism>
<feature type="region of interest" description="Disordered" evidence="1">
    <location>
        <begin position="1"/>
        <end position="27"/>
    </location>
</feature>
<keyword evidence="3" id="KW-1185">Reference proteome</keyword>
<evidence type="ECO:0000256" key="1">
    <source>
        <dbReference type="SAM" id="MobiDB-lite"/>
    </source>
</evidence>
<feature type="compositionally biased region" description="Basic and acidic residues" evidence="1">
    <location>
        <begin position="243"/>
        <end position="253"/>
    </location>
</feature>
<dbReference type="EMBL" id="NBCO01000013">
    <property type="protein sequence ID" value="ORC89284.1"/>
    <property type="molecule type" value="Genomic_DNA"/>
</dbReference>
<reference evidence="2 3" key="1">
    <citation type="submission" date="2017-03" db="EMBL/GenBank/DDBJ databases">
        <title>An alternative strategy for trypanosome survival in the mammalian bloodstream revealed through genome and transcriptome analysis of the ubiquitous bovine parasite Trypanosoma (Megatrypanum) theileri.</title>
        <authorList>
            <person name="Kelly S."/>
            <person name="Ivens A."/>
            <person name="Mott A."/>
            <person name="O'Neill E."/>
            <person name="Emms D."/>
            <person name="Macleod O."/>
            <person name="Voorheis P."/>
            <person name="Matthews J."/>
            <person name="Matthews K."/>
            <person name="Carrington M."/>
        </authorList>
    </citation>
    <scope>NUCLEOTIDE SEQUENCE [LARGE SCALE GENOMIC DNA]</scope>
    <source>
        <strain evidence="2">Edinburgh</strain>
    </source>
</reference>
<dbReference type="RefSeq" id="XP_028883350.1">
    <property type="nucleotide sequence ID" value="XM_029025504.1"/>
</dbReference>
<name>A0A1X0NX54_9TRYP</name>
<sequence>MSGTIIVGTEKKNSSIESKKKKNEKQQVKQQQSLRDWLFAWELIAAFSPPRTVCILHTLCRDVRSTLQHSSTGTRLLQRYWNAQYHRLVWGDEVKVGDEQKNKARRTLEFTLSRSEGKRDWMKMYREEYPSWCARTFLGVGTRNNDVNVAKVLFKVEPPNEALPGEEIAKMELTPEEALARRVEKNLQNLEGEEVENCSGSGSRNRSRGKGNSHPQIVDKKGRRKGDRTDRQKVMKNPALGLSRDDYKNDQRLGKHKEKHKKGRMGRWDGLAGDGCADDNDW</sequence>
<dbReference type="GeneID" id="39985284"/>
<feature type="compositionally biased region" description="Basic residues" evidence="1">
    <location>
        <begin position="254"/>
        <end position="265"/>
    </location>
</feature>
<comment type="caution">
    <text evidence="2">The sequence shown here is derived from an EMBL/GenBank/DDBJ whole genome shotgun (WGS) entry which is preliminary data.</text>
</comment>
<dbReference type="AlphaFoldDB" id="A0A1X0NX54"/>
<dbReference type="VEuPathDB" id="TriTrypDB:TM35_000132880"/>
<dbReference type="OrthoDB" id="277978at2759"/>
<gene>
    <name evidence="2" type="ORF">TM35_000132880</name>
</gene>
<feature type="compositionally biased region" description="Basic and acidic residues" evidence="1">
    <location>
        <begin position="9"/>
        <end position="18"/>
    </location>
</feature>
<proteinExistence type="predicted"/>
<protein>
    <submittedName>
        <fullName evidence="2">Uncharacterized protein</fullName>
    </submittedName>
</protein>
<dbReference type="Proteomes" id="UP000192257">
    <property type="component" value="Unassembled WGS sequence"/>
</dbReference>
<accession>A0A1X0NX54</accession>
<evidence type="ECO:0000313" key="2">
    <source>
        <dbReference type="EMBL" id="ORC89284.1"/>
    </source>
</evidence>
<evidence type="ECO:0000313" key="3">
    <source>
        <dbReference type="Proteomes" id="UP000192257"/>
    </source>
</evidence>
<feature type="region of interest" description="Disordered" evidence="1">
    <location>
        <begin position="192"/>
        <end position="282"/>
    </location>
</feature>